<dbReference type="GO" id="GO:0004843">
    <property type="term" value="F:cysteine-type deubiquitinase activity"/>
    <property type="evidence" value="ECO:0007669"/>
    <property type="project" value="UniProtKB-EC"/>
</dbReference>
<evidence type="ECO:0000313" key="12">
    <source>
        <dbReference type="Proteomes" id="UP000292702"/>
    </source>
</evidence>
<dbReference type="Proteomes" id="UP000292702">
    <property type="component" value="Unassembled WGS sequence"/>
</dbReference>
<name>A0A4R0RR75_9APHY</name>
<keyword evidence="7" id="KW-0788">Thiol protease</keyword>
<dbReference type="InterPro" id="IPR001763">
    <property type="entry name" value="Rhodanese-like_dom"/>
</dbReference>
<dbReference type="InterPro" id="IPR050185">
    <property type="entry name" value="Ub_carboxyl-term_hydrolase"/>
</dbReference>
<feature type="compositionally biased region" description="Polar residues" evidence="8">
    <location>
        <begin position="330"/>
        <end position="340"/>
    </location>
</feature>
<evidence type="ECO:0000256" key="4">
    <source>
        <dbReference type="ARBA" id="ARBA00022670"/>
    </source>
</evidence>
<dbReference type="InterPro" id="IPR018200">
    <property type="entry name" value="USP_CS"/>
</dbReference>
<proteinExistence type="inferred from homology"/>
<evidence type="ECO:0000256" key="6">
    <source>
        <dbReference type="ARBA" id="ARBA00022801"/>
    </source>
</evidence>
<dbReference type="PROSITE" id="PS50235">
    <property type="entry name" value="USP_3"/>
    <property type="match status" value="1"/>
</dbReference>
<feature type="region of interest" description="Disordered" evidence="8">
    <location>
        <begin position="603"/>
        <end position="675"/>
    </location>
</feature>
<evidence type="ECO:0000256" key="3">
    <source>
        <dbReference type="ARBA" id="ARBA00012759"/>
    </source>
</evidence>
<comment type="similarity">
    <text evidence="2">Belongs to the peptidase C19 family.</text>
</comment>
<dbReference type="SUPFAM" id="SSF54001">
    <property type="entry name" value="Cysteine proteinases"/>
    <property type="match status" value="1"/>
</dbReference>
<dbReference type="InterPro" id="IPR001394">
    <property type="entry name" value="Peptidase_C19_UCH"/>
</dbReference>
<keyword evidence="5" id="KW-0833">Ubl conjugation pathway</keyword>
<dbReference type="CDD" id="cd02674">
    <property type="entry name" value="Peptidase_C19R"/>
    <property type="match status" value="1"/>
</dbReference>
<protein>
    <recommendedName>
        <fullName evidence="3">ubiquitinyl hydrolase 1</fullName>
        <ecNumber evidence="3">3.4.19.12</ecNumber>
    </recommendedName>
</protein>
<evidence type="ECO:0000256" key="5">
    <source>
        <dbReference type="ARBA" id="ARBA00022786"/>
    </source>
</evidence>
<evidence type="ECO:0000256" key="8">
    <source>
        <dbReference type="SAM" id="MobiDB-lite"/>
    </source>
</evidence>
<feature type="compositionally biased region" description="Polar residues" evidence="8">
    <location>
        <begin position="297"/>
        <end position="307"/>
    </location>
</feature>
<dbReference type="GO" id="GO:0006508">
    <property type="term" value="P:proteolysis"/>
    <property type="evidence" value="ECO:0007669"/>
    <property type="project" value="UniProtKB-KW"/>
</dbReference>
<dbReference type="STRING" id="92696.A0A4R0RR75"/>
<evidence type="ECO:0000256" key="2">
    <source>
        <dbReference type="ARBA" id="ARBA00009085"/>
    </source>
</evidence>
<evidence type="ECO:0000259" key="9">
    <source>
        <dbReference type="PROSITE" id="PS50206"/>
    </source>
</evidence>
<gene>
    <name evidence="11" type="primary">DOA4</name>
    <name evidence="11" type="ORF">EIP91_011793</name>
</gene>
<dbReference type="SUPFAM" id="SSF52821">
    <property type="entry name" value="Rhodanese/Cell cycle control phosphatase"/>
    <property type="match status" value="1"/>
</dbReference>
<feature type="compositionally biased region" description="Low complexity" evidence="8">
    <location>
        <begin position="341"/>
        <end position="356"/>
    </location>
</feature>
<dbReference type="Gene3D" id="3.40.250.10">
    <property type="entry name" value="Rhodanese-like domain"/>
    <property type="match status" value="1"/>
</dbReference>
<feature type="region of interest" description="Disordered" evidence="8">
    <location>
        <begin position="1099"/>
        <end position="1122"/>
    </location>
</feature>
<dbReference type="SMART" id="SM00450">
    <property type="entry name" value="RHOD"/>
    <property type="match status" value="1"/>
</dbReference>
<organism evidence="11 12">
    <name type="scientific">Steccherinum ochraceum</name>
    <dbReference type="NCBI Taxonomy" id="92696"/>
    <lineage>
        <taxon>Eukaryota</taxon>
        <taxon>Fungi</taxon>
        <taxon>Dikarya</taxon>
        <taxon>Basidiomycota</taxon>
        <taxon>Agaricomycotina</taxon>
        <taxon>Agaricomycetes</taxon>
        <taxon>Polyporales</taxon>
        <taxon>Steccherinaceae</taxon>
        <taxon>Steccherinum</taxon>
    </lineage>
</organism>
<feature type="domain" description="Rhodanese" evidence="9">
    <location>
        <begin position="379"/>
        <end position="499"/>
    </location>
</feature>
<dbReference type="InterPro" id="IPR036873">
    <property type="entry name" value="Rhodanese-like_dom_sf"/>
</dbReference>
<evidence type="ECO:0000256" key="1">
    <source>
        <dbReference type="ARBA" id="ARBA00000707"/>
    </source>
</evidence>
<feature type="compositionally biased region" description="Low complexity" evidence="8">
    <location>
        <begin position="191"/>
        <end position="208"/>
    </location>
</feature>
<comment type="catalytic activity">
    <reaction evidence="1">
        <text>Thiol-dependent hydrolysis of ester, thioester, amide, peptide and isopeptide bonds formed by the C-terminal Gly of ubiquitin (a 76-residue protein attached to proteins as an intracellular targeting signal).</text>
        <dbReference type="EC" id="3.4.19.12"/>
    </reaction>
</comment>
<evidence type="ECO:0000256" key="7">
    <source>
        <dbReference type="ARBA" id="ARBA00022807"/>
    </source>
</evidence>
<dbReference type="PANTHER" id="PTHR21646">
    <property type="entry name" value="UBIQUITIN CARBOXYL-TERMINAL HYDROLASE"/>
    <property type="match status" value="1"/>
</dbReference>
<feature type="domain" description="USP" evidence="10">
    <location>
        <begin position="824"/>
        <end position="1122"/>
    </location>
</feature>
<feature type="compositionally biased region" description="Pro residues" evidence="8">
    <location>
        <begin position="276"/>
        <end position="296"/>
    </location>
</feature>
<sequence>MSAIPPEMQNGLPPTHRETVADIKHAASQQVLQLRRASATNLIRVARDQVAKAGLLESEGDLKGAYRSLAVAAGLASQLLASPELKHEKSQQGVRGPLLKDFTMFVQAEGRDLAPRVQALEAKLRDAEVEEVPESPIRSGGSIADRLKLLQESGLKDTTTTSKRISRELPSVPTHRPNRLSIQDLPPPIAPSSSLASPAIASSTSPSPHTLIPASSFRKEDSSPTSSASSSPNMAHFSVSEFAQAFPSIDELDERQGHASPALPGSNHDESQQSPMPTPKTFPSFPLDPGPRPSSTPIPVTIDTTFVSRPASPSPGNRSPLSPVIPRKPSNLQLNHQTSRSPLIPSGTLTPTLTPGQDKNDLPLTSLFPKVLHDYLHKPHFKVLILDVRPREQFEAEHIKADAIVCIEPSVLLRENVSNEKLEDALALAPRHESTLFSNRDKFDLVAICDEQSVSNSPAVTALLRTVYERSFTKVLRNIPLLLVGGLKAWKEEFGDVEVVHGSSDSSPEVRGSPPHLVNGVNGIVATLPSSSSSNSMNGLGIAGVNGTNGIVAPIASRPAALGHARTPAESTSSPVFSPPMPPAFVDSASFASGRSRAGTSAAATAAVTTPGDTNGYKMWIPPSGVADQMPSRPSSNEAPHSAPPPVDHSKRPLNRRGAISNRPSSNSISSYAPPVIPEYTKTHHVSPSIPNGSAIQYPSFARNISPQVSGSSSFAAGPTSPRIGGPSVPPQASINPFPLSRRRSDYIDQSQEALSGISGRPASIDYPDLSSQHILRPPPAVAAHSMERQDQRPRLLQPSHPRPPTIPSEYPVTYWADIQVGTSGLKNLGNTCYMNSTIQCLSATVPFSRFFTDGRWKSAVNMVNPEGTKGNLAQAFASILRDMWQGEVQFLSPTTFRRTLCTYAPAFSGTEQHDCQEFLSILLDRLHEDLNRVLQRPDTTPTPDREAQLEKLPIQVASEQEWQIYRLRSDSLVVDYFQGQYQSRLECMTCHHTSTTYNAFMFLQLPLPSSRSKTSLQSCIDAFVKEEVLEKADAWTCPKCKKSRKATKKLSLSRLPPVLLIQLKRFSVNGYFTDKIDTHVDFPLKGLDLTNYMPAPLPPGVGGIPPTNADDPRSQVPPYRR</sequence>
<keyword evidence="4 11" id="KW-0645">Protease</keyword>
<accession>A0A4R0RR75</accession>
<dbReference type="AlphaFoldDB" id="A0A4R0RR75"/>
<feature type="region of interest" description="Disordered" evidence="8">
    <location>
        <begin position="154"/>
        <end position="234"/>
    </location>
</feature>
<feature type="compositionally biased region" description="Low complexity" evidence="8">
    <location>
        <begin position="660"/>
        <end position="671"/>
    </location>
</feature>
<dbReference type="EMBL" id="RWJN01000081">
    <property type="protein sequence ID" value="TCD67929.1"/>
    <property type="molecule type" value="Genomic_DNA"/>
</dbReference>
<feature type="compositionally biased region" description="Low complexity" evidence="8">
    <location>
        <begin position="223"/>
        <end position="232"/>
    </location>
</feature>
<comment type="caution">
    <text evidence="11">The sequence shown here is derived from an EMBL/GenBank/DDBJ whole genome shotgun (WGS) entry which is preliminary data.</text>
</comment>
<feature type="region of interest" description="Disordered" evidence="8">
    <location>
        <begin position="255"/>
        <end position="357"/>
    </location>
</feature>
<evidence type="ECO:0000259" key="10">
    <source>
        <dbReference type="PROSITE" id="PS50235"/>
    </source>
</evidence>
<dbReference type="Gene3D" id="3.90.70.10">
    <property type="entry name" value="Cysteine proteinases"/>
    <property type="match status" value="1"/>
</dbReference>
<dbReference type="Pfam" id="PF00443">
    <property type="entry name" value="UCH"/>
    <property type="match status" value="1"/>
</dbReference>
<dbReference type="EC" id="3.4.19.12" evidence="3"/>
<keyword evidence="12" id="KW-1185">Reference proteome</keyword>
<dbReference type="PROSITE" id="PS50206">
    <property type="entry name" value="RHODANESE_3"/>
    <property type="match status" value="1"/>
</dbReference>
<evidence type="ECO:0000313" key="11">
    <source>
        <dbReference type="EMBL" id="TCD67929.1"/>
    </source>
</evidence>
<dbReference type="PROSITE" id="PS00972">
    <property type="entry name" value="USP_1"/>
    <property type="match status" value="1"/>
</dbReference>
<keyword evidence="6" id="KW-0378">Hydrolase</keyword>
<reference evidence="11 12" key="1">
    <citation type="submission" date="2018-11" db="EMBL/GenBank/DDBJ databases">
        <title>Genome assembly of Steccherinum ochraceum LE-BIN_3174, the white-rot fungus of the Steccherinaceae family (The Residual Polyporoid clade, Polyporales, Basidiomycota).</title>
        <authorList>
            <person name="Fedorova T.V."/>
            <person name="Glazunova O.A."/>
            <person name="Landesman E.O."/>
            <person name="Moiseenko K.V."/>
            <person name="Psurtseva N.V."/>
            <person name="Savinova O.S."/>
            <person name="Shakhova N.V."/>
            <person name="Tyazhelova T.V."/>
            <person name="Vasina D.V."/>
        </authorList>
    </citation>
    <scope>NUCLEOTIDE SEQUENCE [LARGE SCALE GENOMIC DNA]</scope>
    <source>
        <strain evidence="11 12">LE-BIN_3174</strain>
    </source>
</reference>
<dbReference type="InterPro" id="IPR028889">
    <property type="entry name" value="USP"/>
</dbReference>
<dbReference type="GO" id="GO:0016579">
    <property type="term" value="P:protein deubiquitination"/>
    <property type="evidence" value="ECO:0007669"/>
    <property type="project" value="InterPro"/>
</dbReference>
<dbReference type="InterPro" id="IPR038765">
    <property type="entry name" value="Papain-like_cys_pep_sf"/>
</dbReference>
<dbReference type="OrthoDB" id="292964at2759"/>
<dbReference type="Pfam" id="PF00581">
    <property type="entry name" value="Rhodanese"/>
    <property type="match status" value="1"/>
</dbReference>
<dbReference type="PANTHER" id="PTHR21646:SF95">
    <property type="entry name" value="UBIQUITIN CARBOXYL-TERMINAL HYDROLASE 4-RELATED"/>
    <property type="match status" value="1"/>
</dbReference>
<feature type="region of interest" description="Disordered" evidence="8">
    <location>
        <begin position="707"/>
        <end position="809"/>
    </location>
</feature>